<evidence type="ECO:0000256" key="8">
    <source>
        <dbReference type="ARBA" id="ARBA00023002"/>
    </source>
</evidence>
<evidence type="ECO:0000256" key="12">
    <source>
        <dbReference type="ARBA" id="ARBA00023262"/>
    </source>
</evidence>
<evidence type="ECO:0000256" key="6">
    <source>
        <dbReference type="ARBA" id="ARBA00022840"/>
    </source>
</evidence>
<evidence type="ECO:0000256" key="13">
    <source>
        <dbReference type="ARBA" id="ARBA00048497"/>
    </source>
</evidence>
<dbReference type="KEGG" id="bman:114245754"/>
<evidence type="ECO:0000256" key="9">
    <source>
        <dbReference type="ARBA" id="ARBA00023033"/>
    </source>
</evidence>
<evidence type="ECO:0000256" key="1">
    <source>
        <dbReference type="ARBA" id="ARBA00001946"/>
    </source>
</evidence>
<dbReference type="AlphaFoldDB" id="A0A6J2JWN4"/>
<dbReference type="PANTHER" id="PTHR24096:SF423">
    <property type="entry name" value="GM05240P"/>
    <property type="match status" value="1"/>
</dbReference>
<dbReference type="PANTHER" id="PTHR24096">
    <property type="entry name" value="LONG-CHAIN-FATTY-ACID--COA LIGASE"/>
    <property type="match status" value="1"/>
</dbReference>
<evidence type="ECO:0000256" key="3">
    <source>
        <dbReference type="ARBA" id="ARBA00006432"/>
    </source>
</evidence>
<feature type="domain" description="AMP-dependent synthetase/ligase" evidence="15">
    <location>
        <begin position="29"/>
        <end position="398"/>
    </location>
</feature>
<proteinExistence type="inferred from homology"/>
<keyword evidence="10" id="KW-0576">Peroxisome</keyword>
<sequence length="548" mass="60460">MTTVHNNIVSGPEERPIPAHLSFGQYLFDQLKKGGDRVALVSAETGEPKSYNFFLQNSVNLALTLQELGLKKGDVVSLSSENRFEFIVTSLAVIYCGGVLSTLNITYSPGEIIHILNITKPKFVFTSPITAQNVYDSCKDLSYVKHIITFGDFDVIPGLMYNDLMKKEHNNVEDFSLVDVNGVEDTVAVMCSSGTTGLPKGVMLTHVNFLTLCAHYKYYFDSVQEKKKVPIVTGLALIPWFHAYGFITTFALMAMKIKIVFLIRFEGEQFLETIQNYKINMTTIVPPLAVFLAKHPLVLKYDLSSLHEVWCGAAPLSSEIQKAVTKRTGIDFIKQGYGLTEATMACCVDLTSGEKVGSCGTPAPGMKIKVLDIESGEKLGVEQEGELWIKTPLRMKGYMGDKAASDALFDGEGYVRTGDIGYYDKDGFFYIVDRLKELIKYKGFQVAPAELEALLLQHSGVADAGVVGLPDELAGELPIAFVVPQPNSNVTEKELIEYVASKLSPAKHLRGGVIFINVIPKNASGKILRRELRTMLNLSKRANCNILY</sequence>
<dbReference type="Gene3D" id="3.40.50.980">
    <property type="match status" value="2"/>
</dbReference>
<dbReference type="Pfam" id="PF00501">
    <property type="entry name" value="AMP-binding"/>
    <property type="match status" value="1"/>
</dbReference>
<keyword evidence="9" id="KW-0503">Monooxygenase</keyword>
<evidence type="ECO:0000256" key="4">
    <source>
        <dbReference type="ARBA" id="ARBA00012532"/>
    </source>
</evidence>
<dbReference type="Gene3D" id="3.30.300.30">
    <property type="match status" value="1"/>
</dbReference>
<dbReference type="GO" id="GO:0008218">
    <property type="term" value="P:bioluminescence"/>
    <property type="evidence" value="ECO:0007669"/>
    <property type="project" value="UniProtKB-KW"/>
</dbReference>
<keyword evidence="12" id="KW-0599">Photoprotein</keyword>
<gene>
    <name evidence="18" type="primary">LOC114245754</name>
</gene>
<name>A0A6J2JWN4_BOMMA</name>
<feature type="domain" description="AMP-binding enzyme C-terminal" evidence="16">
    <location>
        <begin position="450"/>
        <end position="526"/>
    </location>
</feature>
<keyword evidence="11" id="KW-0455">Luminescence</keyword>
<reference evidence="18" key="1">
    <citation type="submission" date="2025-08" db="UniProtKB">
        <authorList>
            <consortium name="RefSeq"/>
        </authorList>
    </citation>
    <scope>IDENTIFICATION</scope>
    <source>
        <tissue evidence="18">Silk gland</tissue>
    </source>
</reference>
<dbReference type="CDD" id="cd05911">
    <property type="entry name" value="Firefly_Luc_like"/>
    <property type="match status" value="1"/>
</dbReference>
<evidence type="ECO:0000256" key="10">
    <source>
        <dbReference type="ARBA" id="ARBA00023140"/>
    </source>
</evidence>
<dbReference type="GeneID" id="114245754"/>
<dbReference type="OrthoDB" id="10253869at2759"/>
<evidence type="ECO:0000259" key="16">
    <source>
        <dbReference type="Pfam" id="PF13193"/>
    </source>
</evidence>
<protein>
    <recommendedName>
        <fullName evidence="5">Luciferin 4-monooxygenase</fullName>
        <ecNumber evidence="4">1.13.12.7</ecNumber>
    </recommendedName>
</protein>
<dbReference type="Proteomes" id="UP000504629">
    <property type="component" value="Unplaced"/>
</dbReference>
<keyword evidence="6" id="KW-0067">ATP-binding</keyword>
<dbReference type="SUPFAM" id="SSF56801">
    <property type="entry name" value="Acetyl-CoA synthetase-like"/>
    <property type="match status" value="1"/>
</dbReference>
<dbReference type="RefSeq" id="XP_028033828.1">
    <property type="nucleotide sequence ID" value="XM_028178027.1"/>
</dbReference>
<keyword evidence="6" id="KW-0547">Nucleotide-binding</keyword>
<dbReference type="InterPro" id="IPR025110">
    <property type="entry name" value="AMP-bd_C"/>
</dbReference>
<evidence type="ECO:0000256" key="11">
    <source>
        <dbReference type="ARBA" id="ARBA00023223"/>
    </source>
</evidence>
<evidence type="ECO:0000256" key="5">
    <source>
        <dbReference type="ARBA" id="ARBA00019043"/>
    </source>
</evidence>
<evidence type="ECO:0000313" key="18">
    <source>
        <dbReference type="RefSeq" id="XP_028033828.1"/>
    </source>
</evidence>
<organism evidence="17 18">
    <name type="scientific">Bombyx mandarina</name>
    <name type="common">Wild silk moth</name>
    <name type="synonym">Wild silkworm</name>
    <dbReference type="NCBI Taxonomy" id="7092"/>
    <lineage>
        <taxon>Eukaryota</taxon>
        <taxon>Metazoa</taxon>
        <taxon>Ecdysozoa</taxon>
        <taxon>Arthropoda</taxon>
        <taxon>Hexapoda</taxon>
        <taxon>Insecta</taxon>
        <taxon>Pterygota</taxon>
        <taxon>Neoptera</taxon>
        <taxon>Endopterygota</taxon>
        <taxon>Lepidoptera</taxon>
        <taxon>Glossata</taxon>
        <taxon>Ditrysia</taxon>
        <taxon>Bombycoidea</taxon>
        <taxon>Bombycidae</taxon>
        <taxon>Bombycinae</taxon>
        <taxon>Bombyx</taxon>
    </lineage>
</organism>
<dbReference type="FunFam" id="3.30.300.30:FF:000007">
    <property type="entry name" value="4-coumarate--CoA ligase 2"/>
    <property type="match status" value="1"/>
</dbReference>
<dbReference type="EC" id="1.13.12.7" evidence="4"/>
<evidence type="ECO:0000259" key="15">
    <source>
        <dbReference type="Pfam" id="PF00501"/>
    </source>
</evidence>
<dbReference type="InterPro" id="IPR000873">
    <property type="entry name" value="AMP-dep_synth/lig_dom"/>
</dbReference>
<keyword evidence="8" id="KW-0560">Oxidoreductase</keyword>
<dbReference type="GO" id="GO:0005524">
    <property type="term" value="F:ATP binding"/>
    <property type="evidence" value="ECO:0007669"/>
    <property type="project" value="UniProtKB-KW"/>
</dbReference>
<comment type="similarity">
    <text evidence="3">Belongs to the ATP-dependent AMP-binding enzyme family.</text>
</comment>
<comment type="cofactor">
    <cofactor evidence="1">
        <name>Mg(2+)</name>
        <dbReference type="ChEBI" id="CHEBI:18420"/>
    </cofactor>
</comment>
<dbReference type="InterPro" id="IPR020845">
    <property type="entry name" value="AMP-binding_CS"/>
</dbReference>
<comment type="subcellular location">
    <subcellularLocation>
        <location evidence="2">Peroxisome</location>
    </subcellularLocation>
</comment>
<feature type="transmembrane region" description="Helical" evidence="14">
    <location>
        <begin position="231"/>
        <end position="254"/>
    </location>
</feature>
<keyword evidence="14" id="KW-0812">Transmembrane</keyword>
<dbReference type="Gene3D" id="2.30.38.10">
    <property type="entry name" value="Luciferase, Domain 3"/>
    <property type="match status" value="1"/>
</dbReference>
<keyword evidence="14" id="KW-0472">Membrane</keyword>
<dbReference type="GO" id="GO:0016405">
    <property type="term" value="F:CoA-ligase activity"/>
    <property type="evidence" value="ECO:0007669"/>
    <property type="project" value="TreeGrafter"/>
</dbReference>
<dbReference type="GO" id="GO:0005777">
    <property type="term" value="C:peroxisome"/>
    <property type="evidence" value="ECO:0007669"/>
    <property type="project" value="UniProtKB-SubCell"/>
</dbReference>
<accession>A0A6J2JWN4</accession>
<keyword evidence="14" id="KW-1133">Transmembrane helix</keyword>
<evidence type="ECO:0000256" key="14">
    <source>
        <dbReference type="SAM" id="Phobius"/>
    </source>
</evidence>
<dbReference type="GO" id="GO:0004497">
    <property type="term" value="F:monooxygenase activity"/>
    <property type="evidence" value="ECO:0007669"/>
    <property type="project" value="UniProtKB-KW"/>
</dbReference>
<dbReference type="InterPro" id="IPR045851">
    <property type="entry name" value="AMP-bd_C_sf"/>
</dbReference>
<keyword evidence="7" id="KW-0460">Magnesium</keyword>
<evidence type="ECO:0000256" key="2">
    <source>
        <dbReference type="ARBA" id="ARBA00004275"/>
    </source>
</evidence>
<evidence type="ECO:0000256" key="7">
    <source>
        <dbReference type="ARBA" id="ARBA00022842"/>
    </source>
</evidence>
<evidence type="ECO:0000313" key="17">
    <source>
        <dbReference type="Proteomes" id="UP000504629"/>
    </source>
</evidence>
<dbReference type="Pfam" id="PF13193">
    <property type="entry name" value="AMP-binding_C"/>
    <property type="match status" value="1"/>
</dbReference>
<dbReference type="PROSITE" id="PS00455">
    <property type="entry name" value="AMP_BINDING"/>
    <property type="match status" value="1"/>
</dbReference>
<comment type="catalytic activity">
    <reaction evidence="13">
        <text>firefly D-luciferin + ATP + O2 = firefly oxyluciferin + hnu + AMP + CO2 + diphosphate</text>
        <dbReference type="Rhea" id="RHEA:10732"/>
        <dbReference type="ChEBI" id="CHEBI:15379"/>
        <dbReference type="ChEBI" id="CHEBI:16526"/>
        <dbReference type="ChEBI" id="CHEBI:16792"/>
        <dbReference type="ChEBI" id="CHEBI:30212"/>
        <dbReference type="ChEBI" id="CHEBI:30616"/>
        <dbReference type="ChEBI" id="CHEBI:33019"/>
        <dbReference type="ChEBI" id="CHEBI:58038"/>
        <dbReference type="ChEBI" id="CHEBI:456215"/>
        <dbReference type="EC" id="1.13.12.7"/>
    </reaction>
</comment>
<keyword evidence="17" id="KW-1185">Reference proteome</keyword>